<evidence type="ECO:0000313" key="10">
    <source>
        <dbReference type="Proteomes" id="UP001060112"/>
    </source>
</evidence>
<evidence type="ECO:0000256" key="5">
    <source>
        <dbReference type="ARBA" id="ARBA00022679"/>
    </source>
</evidence>
<keyword evidence="7" id="KW-0418">Kinase</keyword>
<sequence length="121" mass="13405">MIKLMRIDERLIHGQVAVVWSKFLGINRIVVADDEVIKNEMQLMALKMAVPSGVKASIVSCDKAITLLNDPRAENLKILLIVSNPETALKMMNNVQGISSINVGNYGRMSQLIGDKEKKNN</sequence>
<proteinExistence type="predicted"/>
<evidence type="ECO:0000313" key="9">
    <source>
        <dbReference type="EMBL" id="UTY39061.1"/>
    </source>
</evidence>
<dbReference type="PROSITE" id="PS51101">
    <property type="entry name" value="PTS_EIIB_TYPE_4"/>
    <property type="match status" value="1"/>
</dbReference>
<keyword evidence="2" id="KW-0813">Transport</keyword>
<dbReference type="InterPro" id="IPR036667">
    <property type="entry name" value="PTS_IIB_sorbose-sp_sf"/>
</dbReference>
<evidence type="ECO:0000256" key="6">
    <source>
        <dbReference type="ARBA" id="ARBA00022683"/>
    </source>
</evidence>
<comment type="subcellular location">
    <subcellularLocation>
        <location evidence="1">Cytoplasm</location>
    </subcellularLocation>
</comment>
<evidence type="ECO:0000256" key="3">
    <source>
        <dbReference type="ARBA" id="ARBA00022490"/>
    </source>
</evidence>
<accession>A0ABY5I4E4</accession>
<dbReference type="Pfam" id="PF03830">
    <property type="entry name" value="PTSIIB_sorb"/>
    <property type="match status" value="1"/>
</dbReference>
<dbReference type="InterPro" id="IPR004720">
    <property type="entry name" value="PTS_IIB_sorbose-sp"/>
</dbReference>
<dbReference type="SUPFAM" id="SSF52728">
    <property type="entry name" value="PTS IIb component"/>
    <property type="match status" value="1"/>
</dbReference>
<reference evidence="9" key="1">
    <citation type="submission" date="2022-07" db="EMBL/GenBank/DDBJ databases">
        <title>Faecal culturing of patients with breast cancer.</title>
        <authorList>
            <person name="Teng N.M.Y."/>
            <person name="Kiu R."/>
            <person name="Evans R."/>
            <person name="Baker D.J."/>
            <person name="Zenner C."/>
            <person name="Robinson S.D."/>
            <person name="Hall L.J."/>
        </authorList>
    </citation>
    <scope>NUCLEOTIDE SEQUENCE</scope>
    <source>
        <strain evidence="9">LH1062</strain>
    </source>
</reference>
<evidence type="ECO:0000256" key="2">
    <source>
        <dbReference type="ARBA" id="ARBA00022448"/>
    </source>
</evidence>
<feature type="domain" description="PTS EIIB type-4" evidence="8">
    <location>
        <begin position="1"/>
        <end position="121"/>
    </location>
</feature>
<evidence type="ECO:0000256" key="1">
    <source>
        <dbReference type="ARBA" id="ARBA00004496"/>
    </source>
</evidence>
<keyword evidence="5" id="KW-0808">Transferase</keyword>
<dbReference type="Proteomes" id="UP001060112">
    <property type="component" value="Chromosome"/>
</dbReference>
<keyword evidence="6" id="KW-0598">Phosphotransferase system</keyword>
<evidence type="ECO:0000256" key="4">
    <source>
        <dbReference type="ARBA" id="ARBA00022597"/>
    </source>
</evidence>
<keyword evidence="4 9" id="KW-0762">Sugar transport</keyword>
<evidence type="ECO:0000256" key="7">
    <source>
        <dbReference type="ARBA" id="ARBA00022777"/>
    </source>
</evidence>
<keyword evidence="10" id="KW-1185">Reference proteome</keyword>
<name>A0ABY5I4E4_9FIRM</name>
<dbReference type="Gene3D" id="3.40.35.10">
    <property type="entry name" value="Phosphotransferase system, sorbose subfamily IIB component"/>
    <property type="match status" value="1"/>
</dbReference>
<gene>
    <name evidence="9" type="ORF">NMU03_16015</name>
</gene>
<dbReference type="EMBL" id="CP101620">
    <property type="protein sequence ID" value="UTY39061.1"/>
    <property type="molecule type" value="Genomic_DNA"/>
</dbReference>
<evidence type="ECO:0000259" key="8">
    <source>
        <dbReference type="PROSITE" id="PS51101"/>
    </source>
</evidence>
<protein>
    <submittedName>
        <fullName evidence="9">PTS sugar transporter subunit IIB</fullName>
    </submittedName>
</protein>
<dbReference type="RefSeq" id="WP_290139906.1">
    <property type="nucleotide sequence ID" value="NZ_CP101620.1"/>
</dbReference>
<organism evidence="9 10">
    <name type="scientific">Allocoprobacillus halotolerans</name>
    <dbReference type="NCBI Taxonomy" id="2944914"/>
    <lineage>
        <taxon>Bacteria</taxon>
        <taxon>Bacillati</taxon>
        <taxon>Bacillota</taxon>
        <taxon>Erysipelotrichia</taxon>
        <taxon>Erysipelotrichales</taxon>
        <taxon>Erysipelotrichaceae</taxon>
        <taxon>Allocoprobacillus</taxon>
    </lineage>
</organism>
<keyword evidence="3" id="KW-0963">Cytoplasm</keyword>